<proteinExistence type="predicted"/>
<evidence type="ECO:0000313" key="3">
    <source>
        <dbReference type="Proteomes" id="UP000013190"/>
    </source>
</evidence>
<reference evidence="3" key="1">
    <citation type="submission" date="2013-02" db="EMBL/GenBank/DDBJ databases">
        <title>The Genome Sequence of Acinetobacter sp. NIPH 236.</title>
        <authorList>
            <consortium name="The Broad Institute Genome Sequencing Platform"/>
            <consortium name="The Broad Institute Genome Sequencing Center for Infectious Disease"/>
            <person name="Cerqueira G."/>
            <person name="Feldgarden M."/>
            <person name="Courvalin P."/>
            <person name="Perichon B."/>
            <person name="Grillot-Courvalin C."/>
            <person name="Clermont D."/>
            <person name="Rocha E."/>
            <person name="Yoon E.-J."/>
            <person name="Nemec A."/>
            <person name="Walker B."/>
            <person name="Young S.K."/>
            <person name="Zeng Q."/>
            <person name="Gargeya S."/>
            <person name="Fitzgerald M."/>
            <person name="Haas B."/>
            <person name="Abouelleil A."/>
            <person name="Alvarado L."/>
            <person name="Arachchi H.M."/>
            <person name="Berlin A.M."/>
            <person name="Chapman S.B."/>
            <person name="Dewar J."/>
            <person name="Goldberg J."/>
            <person name="Griggs A."/>
            <person name="Gujja S."/>
            <person name="Hansen M."/>
            <person name="Howarth C."/>
            <person name="Imamovic A."/>
            <person name="Larimer J."/>
            <person name="McCowan C."/>
            <person name="Murphy C."/>
            <person name="Neiman D."/>
            <person name="Pearson M."/>
            <person name="Priest M."/>
            <person name="Roberts A."/>
            <person name="Saif S."/>
            <person name="Shea T."/>
            <person name="Sisk P."/>
            <person name="Sykes S."/>
            <person name="Wortman J."/>
            <person name="Nusbaum C."/>
            <person name="Birren B."/>
        </authorList>
    </citation>
    <scope>NUCLEOTIDE SEQUENCE [LARGE SCALE GENOMIC DNA]</scope>
    <source>
        <strain evidence="3">NIPH 236</strain>
    </source>
</reference>
<feature type="chain" id="PRO_5047043140" description="DUF2799 domain-containing protein" evidence="1">
    <location>
        <begin position="22"/>
        <end position="183"/>
    </location>
</feature>
<organism evidence="2 3">
    <name type="scientific">Acinetobacter modestus</name>
    <dbReference type="NCBI Taxonomy" id="1776740"/>
    <lineage>
        <taxon>Bacteria</taxon>
        <taxon>Pseudomonadati</taxon>
        <taxon>Pseudomonadota</taxon>
        <taxon>Gammaproteobacteria</taxon>
        <taxon>Moraxellales</taxon>
        <taxon>Moraxellaceae</taxon>
        <taxon>Acinetobacter</taxon>
    </lineage>
</organism>
<accession>A0ABN0JMP3</accession>
<dbReference type="Proteomes" id="UP000013190">
    <property type="component" value="Unassembled WGS sequence"/>
</dbReference>
<sequence length="183" mass="21592">MKRISFLVGFTILLSGCAAMSVEQCKTANWFNVGEKDGAAGQESRLDKYYSSCQKANIVPNQKLYEQGYQKGLGYYCRPETIFNEALEGRGDFRICPLDKRESLRIYYQVANDYYQANSEFDRSQNDINYYLKELERKDLSVKDREDYRKRLYDLRINSSRVQSRYQDAVRNLERFKAERGLR</sequence>
<evidence type="ECO:0000256" key="1">
    <source>
        <dbReference type="SAM" id="SignalP"/>
    </source>
</evidence>
<dbReference type="Pfam" id="PF10973">
    <property type="entry name" value="DUF2799"/>
    <property type="match status" value="1"/>
</dbReference>
<name>A0ABN0JMP3_9GAMM</name>
<keyword evidence="3" id="KW-1185">Reference proteome</keyword>
<dbReference type="PROSITE" id="PS51257">
    <property type="entry name" value="PROKAR_LIPOPROTEIN"/>
    <property type="match status" value="1"/>
</dbReference>
<dbReference type="EMBL" id="APOJ01000025">
    <property type="protein sequence ID" value="ENU26590.1"/>
    <property type="molecule type" value="Genomic_DNA"/>
</dbReference>
<keyword evidence="1" id="KW-0732">Signal</keyword>
<gene>
    <name evidence="2" type="ORF">F992_02138</name>
</gene>
<reference evidence="2 3" key="2">
    <citation type="journal article" date="2016" name="Int. J. Syst. Evol. Microbiol.">
        <title>Taxonomy of haemolytic and/or proteolytic strains of the genus Acinetobacter with the proposal of Acinetobacter courvalinii sp. nov. (genomic species 14 sensu Bouvet &amp; Jeanjean), Acinetobacter dispersus sp. nov. (genomic species 17), Acinetobacter modestus sp. nov., Acinetobacter proteolyticus sp. nov. and Acinetobacter vivianii sp. nov.</title>
        <authorList>
            <person name="Nemec A."/>
            <person name="Radolfova-Krizova L."/>
            <person name="Maixnerova M."/>
            <person name="Vrestiakova E."/>
            <person name="Jezek P."/>
            <person name="Sedo O."/>
        </authorList>
    </citation>
    <scope>NUCLEOTIDE SEQUENCE [LARGE SCALE GENOMIC DNA]</scope>
    <source>
        <strain evidence="2 3">NIPH 236</strain>
    </source>
</reference>
<protein>
    <recommendedName>
        <fullName evidence="4">DUF2799 domain-containing protein</fullName>
    </recommendedName>
</protein>
<evidence type="ECO:0008006" key="4">
    <source>
        <dbReference type="Google" id="ProtNLM"/>
    </source>
</evidence>
<dbReference type="RefSeq" id="WP_004662461.1">
    <property type="nucleotide sequence ID" value="NZ_BMDV01000001.1"/>
</dbReference>
<evidence type="ECO:0000313" key="2">
    <source>
        <dbReference type="EMBL" id="ENU26590.1"/>
    </source>
</evidence>
<comment type="caution">
    <text evidence="2">The sequence shown here is derived from an EMBL/GenBank/DDBJ whole genome shotgun (WGS) entry which is preliminary data.</text>
</comment>
<dbReference type="InterPro" id="IPR021242">
    <property type="entry name" value="DUF2799"/>
</dbReference>
<feature type="signal peptide" evidence="1">
    <location>
        <begin position="1"/>
        <end position="21"/>
    </location>
</feature>
<dbReference type="GeneID" id="92835522"/>